<dbReference type="EMBL" id="PYGD01000002">
    <property type="protein sequence ID" value="PSK93281.1"/>
    <property type="molecule type" value="Genomic_DNA"/>
</dbReference>
<accession>A0A2P8D7X8</accession>
<name>A0A2P8D7X8_9BACT</name>
<dbReference type="Proteomes" id="UP000240572">
    <property type="component" value="Unassembled WGS sequence"/>
</dbReference>
<dbReference type="AlphaFoldDB" id="A0A2P8D7X8"/>
<organism evidence="1 2">
    <name type="scientific">Taibaiella chishuiensis</name>
    <dbReference type="NCBI Taxonomy" id="1434707"/>
    <lineage>
        <taxon>Bacteria</taxon>
        <taxon>Pseudomonadati</taxon>
        <taxon>Bacteroidota</taxon>
        <taxon>Chitinophagia</taxon>
        <taxon>Chitinophagales</taxon>
        <taxon>Chitinophagaceae</taxon>
        <taxon>Taibaiella</taxon>
    </lineage>
</organism>
<reference evidence="1 2" key="1">
    <citation type="submission" date="2018-03" db="EMBL/GenBank/DDBJ databases">
        <title>Genomic Encyclopedia of Type Strains, Phase III (KMG-III): the genomes of soil and plant-associated and newly described type strains.</title>
        <authorList>
            <person name="Whitman W."/>
        </authorList>
    </citation>
    <scope>NUCLEOTIDE SEQUENCE [LARGE SCALE GENOMIC DNA]</scope>
    <source>
        <strain evidence="1 2">CGMCC 1.12700</strain>
    </source>
</reference>
<gene>
    <name evidence="1" type="ORF">B0I18_102251</name>
</gene>
<proteinExistence type="predicted"/>
<keyword evidence="2" id="KW-1185">Reference proteome</keyword>
<sequence length="73" mass="7785">MKSTTYKKGKLHLHKQAIATLSVSSLDYIKGGNAEPRAWSTSIGRCTGVFCCDLDGTTAPEENPPVLQAATFA</sequence>
<dbReference type="RefSeq" id="WP_106522297.1">
    <property type="nucleotide sequence ID" value="NZ_PYGD01000002.1"/>
</dbReference>
<protein>
    <submittedName>
        <fullName evidence="1">Uncharacterized protein</fullName>
    </submittedName>
</protein>
<evidence type="ECO:0000313" key="1">
    <source>
        <dbReference type="EMBL" id="PSK93281.1"/>
    </source>
</evidence>
<comment type="caution">
    <text evidence="1">The sequence shown here is derived from an EMBL/GenBank/DDBJ whole genome shotgun (WGS) entry which is preliminary data.</text>
</comment>
<evidence type="ECO:0000313" key="2">
    <source>
        <dbReference type="Proteomes" id="UP000240572"/>
    </source>
</evidence>